<organism evidence="3 4">
    <name type="scientific">Globodera rostochiensis</name>
    <name type="common">Golden nematode worm</name>
    <name type="synonym">Heterodera rostochiensis</name>
    <dbReference type="NCBI Taxonomy" id="31243"/>
    <lineage>
        <taxon>Eukaryota</taxon>
        <taxon>Metazoa</taxon>
        <taxon>Ecdysozoa</taxon>
        <taxon>Nematoda</taxon>
        <taxon>Chromadorea</taxon>
        <taxon>Rhabditida</taxon>
        <taxon>Tylenchina</taxon>
        <taxon>Tylenchomorpha</taxon>
        <taxon>Tylenchoidea</taxon>
        <taxon>Heteroderidae</taxon>
        <taxon>Heteroderinae</taxon>
        <taxon>Globodera</taxon>
    </lineage>
</organism>
<dbReference type="WBParaSite" id="Gr19_v10_g9412.t1">
    <property type="protein sequence ID" value="Gr19_v10_g9412.t1"/>
    <property type="gene ID" value="Gr19_v10_g9412"/>
</dbReference>
<proteinExistence type="predicted"/>
<evidence type="ECO:0000256" key="1">
    <source>
        <dbReference type="SAM" id="MobiDB-lite"/>
    </source>
</evidence>
<sequence length="163" mass="17376">MKMFALAVFCVTISTCFGDTGGLLCKEGKEELDGITVVKSKASTSHCRPGKYFCAAASCIYLDSGLKATQNVTVWGCVERNEPACGLKNDWPTKMLCDPCFVGEKDIDMANGDYTGVFPTAAEYKLTGRKPPPPTPPTPPTTTEKEPLPPATTKATGKGSTKK</sequence>
<keyword evidence="3" id="KW-1185">Reference proteome</keyword>
<protein>
    <submittedName>
        <fullName evidence="4">Secreted protein</fullName>
    </submittedName>
</protein>
<keyword evidence="2" id="KW-0732">Signal</keyword>
<feature type="region of interest" description="Disordered" evidence="1">
    <location>
        <begin position="124"/>
        <end position="163"/>
    </location>
</feature>
<dbReference type="AlphaFoldDB" id="A0A914IBW6"/>
<feature type="compositionally biased region" description="Low complexity" evidence="1">
    <location>
        <begin position="151"/>
        <end position="163"/>
    </location>
</feature>
<evidence type="ECO:0000256" key="2">
    <source>
        <dbReference type="SAM" id="SignalP"/>
    </source>
</evidence>
<evidence type="ECO:0000313" key="3">
    <source>
        <dbReference type="Proteomes" id="UP000887572"/>
    </source>
</evidence>
<reference evidence="4" key="1">
    <citation type="submission" date="2022-11" db="UniProtKB">
        <authorList>
            <consortium name="WormBaseParasite"/>
        </authorList>
    </citation>
    <scope>IDENTIFICATION</scope>
</reference>
<feature type="compositionally biased region" description="Pro residues" evidence="1">
    <location>
        <begin position="130"/>
        <end position="140"/>
    </location>
</feature>
<dbReference type="Proteomes" id="UP000887572">
    <property type="component" value="Unplaced"/>
</dbReference>
<accession>A0A914IBW6</accession>
<feature type="signal peptide" evidence="2">
    <location>
        <begin position="1"/>
        <end position="18"/>
    </location>
</feature>
<name>A0A914IBW6_GLORO</name>
<evidence type="ECO:0000313" key="4">
    <source>
        <dbReference type="WBParaSite" id="Gr19_v10_g9412.t1"/>
    </source>
</evidence>
<feature type="chain" id="PRO_5036788678" evidence="2">
    <location>
        <begin position="19"/>
        <end position="163"/>
    </location>
</feature>